<dbReference type="EMBL" id="AUZZ01009462">
    <property type="protein sequence ID" value="EQD33561.1"/>
    <property type="molecule type" value="Genomic_DNA"/>
</dbReference>
<dbReference type="PANTHER" id="PTHR30258:SF13">
    <property type="entry name" value="SECRETION PATHWAY ATPASE-RELATED"/>
    <property type="match status" value="1"/>
</dbReference>
<reference evidence="4" key="1">
    <citation type="submission" date="2013-08" db="EMBL/GenBank/DDBJ databases">
        <authorList>
            <person name="Mendez C."/>
            <person name="Richter M."/>
            <person name="Ferrer M."/>
            <person name="Sanchez J."/>
        </authorList>
    </citation>
    <scope>NUCLEOTIDE SEQUENCE</scope>
</reference>
<dbReference type="GO" id="GO:0005886">
    <property type="term" value="C:plasma membrane"/>
    <property type="evidence" value="ECO:0007669"/>
    <property type="project" value="TreeGrafter"/>
</dbReference>
<keyword evidence="2" id="KW-0067">ATP-binding</keyword>
<feature type="domain" description="Bacterial type II secretion system protein E" evidence="3">
    <location>
        <begin position="169"/>
        <end position="183"/>
    </location>
</feature>
<gene>
    <name evidence="4" type="ORF">B2A_13087</name>
</gene>
<accession>T0YDW4</accession>
<dbReference type="GO" id="GO:0016887">
    <property type="term" value="F:ATP hydrolysis activity"/>
    <property type="evidence" value="ECO:0007669"/>
    <property type="project" value="TreeGrafter"/>
</dbReference>
<organism evidence="4">
    <name type="scientific">mine drainage metagenome</name>
    <dbReference type="NCBI Taxonomy" id="410659"/>
    <lineage>
        <taxon>unclassified sequences</taxon>
        <taxon>metagenomes</taxon>
        <taxon>ecological metagenomes</taxon>
    </lineage>
</organism>
<protein>
    <submittedName>
        <fullName evidence="4">Type IV-A pilus assembly ATPase PilB</fullName>
    </submittedName>
</protein>
<feature type="non-terminal residue" evidence="4">
    <location>
        <position position="1"/>
    </location>
</feature>
<keyword evidence="1" id="KW-0547">Nucleotide-binding</keyword>
<dbReference type="AlphaFoldDB" id="T0YDW4"/>
<dbReference type="PANTHER" id="PTHR30258">
    <property type="entry name" value="TYPE II SECRETION SYSTEM PROTEIN GSPE-RELATED"/>
    <property type="match status" value="1"/>
</dbReference>
<evidence type="ECO:0000256" key="2">
    <source>
        <dbReference type="ARBA" id="ARBA00022840"/>
    </source>
</evidence>
<dbReference type="InterPro" id="IPR027417">
    <property type="entry name" value="P-loop_NTPase"/>
</dbReference>
<evidence type="ECO:0000313" key="4">
    <source>
        <dbReference type="EMBL" id="EQD33561.1"/>
    </source>
</evidence>
<dbReference type="SMART" id="SM00382">
    <property type="entry name" value="AAA"/>
    <property type="match status" value="1"/>
</dbReference>
<dbReference type="Gene3D" id="3.40.50.300">
    <property type="entry name" value="P-loop containing nucleotide triphosphate hydrolases"/>
    <property type="match status" value="1"/>
</dbReference>
<dbReference type="SUPFAM" id="SSF52540">
    <property type="entry name" value="P-loop containing nucleoside triphosphate hydrolases"/>
    <property type="match status" value="1"/>
</dbReference>
<name>T0YDW4_9ZZZZ</name>
<dbReference type="InterPro" id="IPR001482">
    <property type="entry name" value="T2SS/T4SS_dom"/>
</dbReference>
<dbReference type="CDD" id="cd01129">
    <property type="entry name" value="PulE-GspE-like"/>
    <property type="match status" value="1"/>
</dbReference>
<dbReference type="InterPro" id="IPR003593">
    <property type="entry name" value="AAA+_ATPase"/>
</dbReference>
<evidence type="ECO:0000259" key="3">
    <source>
        <dbReference type="PROSITE" id="PS00662"/>
    </source>
</evidence>
<dbReference type="GO" id="GO:0005524">
    <property type="term" value="F:ATP binding"/>
    <property type="evidence" value="ECO:0007669"/>
    <property type="project" value="UniProtKB-KW"/>
</dbReference>
<dbReference type="PROSITE" id="PS00662">
    <property type="entry name" value="T2SP_E"/>
    <property type="match status" value="1"/>
</dbReference>
<reference evidence="4" key="2">
    <citation type="journal article" date="2014" name="ISME J.">
        <title>Microbial stratification in low pH oxic and suboxic macroscopic growths along an acid mine drainage.</title>
        <authorList>
            <person name="Mendez-Garcia C."/>
            <person name="Mesa V."/>
            <person name="Sprenger R.R."/>
            <person name="Richter M."/>
            <person name="Diez M.S."/>
            <person name="Solano J."/>
            <person name="Bargiela R."/>
            <person name="Golyshina O.V."/>
            <person name="Manteca A."/>
            <person name="Ramos J.L."/>
            <person name="Gallego J.R."/>
            <person name="Llorente I."/>
            <person name="Martins Dos Santos V.A."/>
            <person name="Jensen O.N."/>
            <person name="Pelaez A.I."/>
            <person name="Sanchez J."/>
            <person name="Ferrer M."/>
        </authorList>
    </citation>
    <scope>NUCLEOTIDE SEQUENCE</scope>
</reference>
<dbReference type="Pfam" id="PF00437">
    <property type="entry name" value="T2SSE"/>
    <property type="match status" value="1"/>
</dbReference>
<dbReference type="Gene3D" id="3.30.450.90">
    <property type="match status" value="1"/>
</dbReference>
<comment type="caution">
    <text evidence="4">The sequence shown here is derived from an EMBL/GenBank/DDBJ whole genome shotgun (WGS) entry which is preliminary data.</text>
</comment>
<evidence type="ECO:0000256" key="1">
    <source>
        <dbReference type="ARBA" id="ARBA00022741"/>
    </source>
</evidence>
<sequence>RIDGVLHGVFELPPAVQNAVTARIKILARMDVAERRRPQDGRIKTRSAGGREVELRISVMPTAFGEKAVMRIFDPDIVVRSYAELGFDPHEEQLWRALVERPHGVVLVTGPTGSGKTTTLYSTLKQLARPELNVCTIEDPIEMVASELNQMQVQPAIDLDFAAGVRTLLRQDPDIIMVGEIRDLETAQMAVQAALTGHLLLSTLHTNDAPSAITRLLDLGVPHYLIQSTLAGVVAQRLLRTLCPHCKREEALDVDVWQALTRGHSMALPTRVFVPVGCIECRHTGYRGRIAVYEMLRLGPSLRPLVGVSFDCARLTQQAEREGMRPLRMAGASAVARGITALDEVLTVLPLAE</sequence>
<proteinExistence type="predicted"/>
<dbReference type="FunFam" id="3.40.50.300:FF:000398">
    <property type="entry name" value="Type IV pilus assembly ATPase PilB"/>
    <property type="match status" value="1"/>
</dbReference>